<dbReference type="VEuPathDB" id="FungiDB:F4678DRAFT_449288"/>
<dbReference type="PANTHER" id="PTHR40619:SF3">
    <property type="entry name" value="FUNGAL STAND N-TERMINAL GOODBYE DOMAIN-CONTAINING PROTEIN"/>
    <property type="match status" value="1"/>
</dbReference>
<sequence>MAEDSKRIVNYIQSEAARAGSAFSVKSTFDSQKALFMNKRPIYLLSDLQNALFQYQKLNCQPKLKFDPLHCSWQDVYDLLSSTAEAYEAEARGFRGFGRRMLRKTGNNADAIEPALGLIPDTSGISIVIASLAWLLSLAKEAATRRETIFAAFRDVPATIEMAEEERKRFPHDVRLRDLTNELYDTVISGLIKLIQWLLPKHVTVKVFAIIIGLSGGEVDSELERMKTATEDFKQRASQLMKNIHMSTHMKVEQSLRESNAIRFNTVNMSHQLETLQPLPGQIGDLKEDIGSLRKQLELESINMLTSLANHGGLMAQNWMYQLLSEKLCRIEVEMEKRFQEIESRERVCQLVKFAEAEVAAPKGRFTPEVVLSTSEVLSALRFPFQVLTEDLNLAIRNGLQSGLAAHSQARWLLKQDRFWRWFTSTTSDLILLEGLPSPRGMVPDRLSPLSFVCANIIASVIKNYSGAVPLYYFCGLHMSSSDHLYGPQGLIRGVITKLLLEMKTQYPMETANLNLIADGLSLDALYRYDMENLCLLFRHIVKQFPPHLTIYCVVDGILYYEKQDTLGDALIFVQNLLNLVEFSLSTGPIIKVLLATPCPSRHITSLLSAHQRILLGAGLVSDEALAGRMGFANIGFPLPRLSRPEAAEGGIIERPVLGNQEAWTADDYA</sequence>
<dbReference type="PANTHER" id="PTHR40619">
    <property type="entry name" value="FUNGAL STAND N-TERMINAL GOODBYE DOMAIN-CONTAINING PROTEIN"/>
    <property type="match status" value="1"/>
</dbReference>
<name>A0A9W8NKI3_9PEZI</name>
<protein>
    <submittedName>
        <fullName evidence="1">Uncharacterized protein</fullName>
    </submittedName>
</protein>
<accession>A0A9W8NKI3</accession>
<gene>
    <name evidence="1" type="ORF">NPX13_g1951</name>
</gene>
<reference evidence="1" key="1">
    <citation type="submission" date="2022-07" db="EMBL/GenBank/DDBJ databases">
        <title>Genome Sequence of Xylaria arbuscula.</title>
        <authorList>
            <person name="Buettner E."/>
        </authorList>
    </citation>
    <scope>NUCLEOTIDE SEQUENCE</scope>
    <source>
        <strain evidence="1">VT107</strain>
    </source>
</reference>
<dbReference type="Proteomes" id="UP001148614">
    <property type="component" value="Unassembled WGS sequence"/>
</dbReference>
<dbReference type="AlphaFoldDB" id="A0A9W8NKI3"/>
<comment type="caution">
    <text evidence="1">The sequence shown here is derived from an EMBL/GenBank/DDBJ whole genome shotgun (WGS) entry which is preliminary data.</text>
</comment>
<evidence type="ECO:0000313" key="1">
    <source>
        <dbReference type="EMBL" id="KAJ3578610.1"/>
    </source>
</evidence>
<evidence type="ECO:0000313" key="2">
    <source>
        <dbReference type="Proteomes" id="UP001148614"/>
    </source>
</evidence>
<dbReference type="EMBL" id="JANPWZ010000191">
    <property type="protein sequence ID" value="KAJ3578610.1"/>
    <property type="molecule type" value="Genomic_DNA"/>
</dbReference>
<proteinExistence type="predicted"/>
<keyword evidence="2" id="KW-1185">Reference proteome</keyword>
<organism evidence="1 2">
    <name type="scientific">Xylaria arbuscula</name>
    <dbReference type="NCBI Taxonomy" id="114810"/>
    <lineage>
        <taxon>Eukaryota</taxon>
        <taxon>Fungi</taxon>
        <taxon>Dikarya</taxon>
        <taxon>Ascomycota</taxon>
        <taxon>Pezizomycotina</taxon>
        <taxon>Sordariomycetes</taxon>
        <taxon>Xylariomycetidae</taxon>
        <taxon>Xylariales</taxon>
        <taxon>Xylariaceae</taxon>
        <taxon>Xylaria</taxon>
    </lineage>
</organism>